<organism evidence="6">
    <name type="scientific">marine sediment metagenome</name>
    <dbReference type="NCBI Taxonomy" id="412755"/>
    <lineage>
        <taxon>unclassified sequences</taxon>
        <taxon>metagenomes</taxon>
        <taxon>ecological metagenomes</taxon>
    </lineage>
</organism>
<evidence type="ECO:0000256" key="3">
    <source>
        <dbReference type="ARBA" id="ARBA00022989"/>
    </source>
</evidence>
<dbReference type="SUPFAM" id="SSF144091">
    <property type="entry name" value="Rhomboid-like"/>
    <property type="match status" value="1"/>
</dbReference>
<evidence type="ECO:0000256" key="5">
    <source>
        <dbReference type="SAM" id="Phobius"/>
    </source>
</evidence>
<proteinExistence type="predicted"/>
<keyword evidence="4 5" id="KW-0472">Membrane</keyword>
<evidence type="ECO:0000256" key="4">
    <source>
        <dbReference type="ARBA" id="ARBA00023136"/>
    </source>
</evidence>
<dbReference type="Gene3D" id="1.20.1540.10">
    <property type="entry name" value="Rhomboid-like"/>
    <property type="match status" value="1"/>
</dbReference>
<evidence type="ECO:0000256" key="1">
    <source>
        <dbReference type="ARBA" id="ARBA00004141"/>
    </source>
</evidence>
<evidence type="ECO:0000256" key="2">
    <source>
        <dbReference type="ARBA" id="ARBA00022692"/>
    </source>
</evidence>
<feature type="transmembrane region" description="Helical" evidence="5">
    <location>
        <begin position="39"/>
        <end position="58"/>
    </location>
</feature>
<dbReference type="EMBL" id="BARU01014389">
    <property type="protein sequence ID" value="GAH32625.1"/>
    <property type="molecule type" value="Genomic_DNA"/>
</dbReference>
<reference evidence="6" key="1">
    <citation type="journal article" date="2014" name="Front. Microbiol.">
        <title>High frequency of phylogenetically diverse reductive dehalogenase-homologous genes in deep subseafloor sedimentary metagenomes.</title>
        <authorList>
            <person name="Kawai M."/>
            <person name="Futagami T."/>
            <person name="Toyoda A."/>
            <person name="Takaki Y."/>
            <person name="Nishi S."/>
            <person name="Hori S."/>
            <person name="Arai W."/>
            <person name="Tsubouchi T."/>
            <person name="Morono Y."/>
            <person name="Uchiyama I."/>
            <person name="Ito T."/>
            <person name="Fujiyama A."/>
            <person name="Inagaki F."/>
            <person name="Takami H."/>
        </authorList>
    </citation>
    <scope>NUCLEOTIDE SEQUENCE</scope>
    <source>
        <strain evidence="6">Expedition CK06-06</strain>
    </source>
</reference>
<sequence length="96" mass="9966">MTEQKICGNCHFWNEGEGGIATGARPWGNAVCSKLGNKIYPVFYFDLCLIGGVIHVALGGGPVLGASMAVSGIVGMYLPYHVSAAPKATSRPAPSQ</sequence>
<gene>
    <name evidence="6" type="ORF">S03H2_25424</name>
</gene>
<keyword evidence="3 5" id="KW-1133">Transmembrane helix</keyword>
<feature type="transmembrane region" description="Helical" evidence="5">
    <location>
        <begin position="64"/>
        <end position="82"/>
    </location>
</feature>
<comment type="subcellular location">
    <subcellularLocation>
        <location evidence="1">Membrane</location>
        <topology evidence="1">Multi-pass membrane protein</topology>
    </subcellularLocation>
</comment>
<name>X1FJC7_9ZZZZ</name>
<dbReference type="InterPro" id="IPR035952">
    <property type="entry name" value="Rhomboid-like_sf"/>
</dbReference>
<evidence type="ECO:0000313" key="6">
    <source>
        <dbReference type="EMBL" id="GAH32625.1"/>
    </source>
</evidence>
<feature type="non-terminal residue" evidence="6">
    <location>
        <position position="96"/>
    </location>
</feature>
<accession>X1FJC7</accession>
<protein>
    <submittedName>
        <fullName evidence="6">Uncharacterized protein</fullName>
    </submittedName>
</protein>
<dbReference type="GO" id="GO:0016020">
    <property type="term" value="C:membrane"/>
    <property type="evidence" value="ECO:0007669"/>
    <property type="project" value="UniProtKB-SubCell"/>
</dbReference>
<comment type="caution">
    <text evidence="6">The sequence shown here is derived from an EMBL/GenBank/DDBJ whole genome shotgun (WGS) entry which is preliminary data.</text>
</comment>
<keyword evidence="2 5" id="KW-0812">Transmembrane</keyword>
<dbReference type="AlphaFoldDB" id="X1FJC7"/>